<dbReference type="STRING" id="497965.Cyan7822_4614"/>
<protein>
    <recommendedName>
        <fullName evidence="5">Carboxypeptidase regulatory-like domain-containing protein</fullName>
    </recommendedName>
</protein>
<dbReference type="AlphaFoldDB" id="E0UDT7"/>
<dbReference type="eggNOG" id="COG5266">
    <property type="taxonomic scope" value="Bacteria"/>
</dbReference>
<gene>
    <name evidence="3" type="ordered locus">Cyan7822_4614</name>
</gene>
<evidence type="ECO:0000256" key="1">
    <source>
        <dbReference type="SAM" id="Phobius"/>
    </source>
</evidence>
<proteinExistence type="predicted"/>
<evidence type="ECO:0000313" key="3">
    <source>
        <dbReference type="EMBL" id="ADN16522.1"/>
    </source>
</evidence>
<evidence type="ECO:0000313" key="4">
    <source>
        <dbReference type="Proteomes" id="UP000008206"/>
    </source>
</evidence>
<reference evidence="4" key="1">
    <citation type="journal article" date="2011" name="MBio">
        <title>Novel metabolic attributes of the genus Cyanothece, comprising a group of unicellular nitrogen-fixing Cyanobacteria.</title>
        <authorList>
            <person name="Bandyopadhyay A."/>
            <person name="Elvitigala T."/>
            <person name="Welsh E."/>
            <person name="Stockel J."/>
            <person name="Liberton M."/>
            <person name="Min H."/>
            <person name="Sherman L.A."/>
            <person name="Pakrasi H.B."/>
        </authorList>
    </citation>
    <scope>NUCLEOTIDE SEQUENCE [LARGE SCALE GENOMIC DNA]</scope>
    <source>
        <strain evidence="4">PCC 7822</strain>
    </source>
</reference>
<dbReference type="OrthoDB" id="7873998at2"/>
<dbReference type="KEGG" id="cyj:Cyan7822_4614"/>
<sequence length="159" mass="18007">MKKTLLLPLMFLTILGLPTRAFAHAIETNFAMSSDFARKLEMKTTYSTGEPLQQAKVIVYAPDNHSKPWLETTTDDKGRFVFVPDTSIPGEWEIQIIKEEGHEDYLSIPVDSKGIEVNHISQGLKRDIHYAFIPFNPLQTALVAGGMGLTVFLFRRRLK</sequence>
<feature type="transmembrane region" description="Helical" evidence="1">
    <location>
        <begin position="130"/>
        <end position="154"/>
    </location>
</feature>
<dbReference type="EMBL" id="CP002198">
    <property type="protein sequence ID" value="ADN16522.1"/>
    <property type="molecule type" value="Genomic_DNA"/>
</dbReference>
<feature type="signal peptide" evidence="2">
    <location>
        <begin position="1"/>
        <end position="23"/>
    </location>
</feature>
<keyword evidence="1" id="KW-0812">Transmembrane</keyword>
<keyword evidence="1" id="KW-1133">Transmembrane helix</keyword>
<dbReference type="Proteomes" id="UP000008206">
    <property type="component" value="Chromosome"/>
</dbReference>
<keyword evidence="1" id="KW-0472">Membrane</keyword>
<dbReference type="RefSeq" id="WP_013324564.1">
    <property type="nucleotide sequence ID" value="NC_014501.1"/>
</dbReference>
<dbReference type="SUPFAM" id="SSF49478">
    <property type="entry name" value="Cna protein B-type domain"/>
    <property type="match status" value="1"/>
</dbReference>
<keyword evidence="2" id="KW-0732">Signal</keyword>
<organism evidence="3 4">
    <name type="scientific">Gloeothece verrucosa (strain PCC 7822)</name>
    <name type="common">Cyanothece sp. (strain PCC 7822)</name>
    <dbReference type="NCBI Taxonomy" id="497965"/>
    <lineage>
        <taxon>Bacteria</taxon>
        <taxon>Bacillati</taxon>
        <taxon>Cyanobacteriota</taxon>
        <taxon>Cyanophyceae</taxon>
        <taxon>Oscillatoriophycideae</taxon>
        <taxon>Chroococcales</taxon>
        <taxon>Aphanothecaceae</taxon>
        <taxon>Gloeothece</taxon>
        <taxon>Gloeothece verrucosa</taxon>
    </lineage>
</organism>
<keyword evidence="4" id="KW-1185">Reference proteome</keyword>
<dbReference type="HOGENOM" id="CLU_105325_0_1_3"/>
<accession>E0UDT7</accession>
<feature type="chain" id="PRO_5003141288" description="Carboxypeptidase regulatory-like domain-containing protein" evidence="2">
    <location>
        <begin position="24"/>
        <end position="159"/>
    </location>
</feature>
<name>E0UDT7_GLOV7</name>
<evidence type="ECO:0000256" key="2">
    <source>
        <dbReference type="SAM" id="SignalP"/>
    </source>
</evidence>
<evidence type="ECO:0008006" key="5">
    <source>
        <dbReference type="Google" id="ProtNLM"/>
    </source>
</evidence>